<dbReference type="HOGENOM" id="CLU_1160202_0_0_10"/>
<dbReference type="Proteomes" id="UP000000566">
    <property type="component" value="Chromosome"/>
</dbReference>
<dbReference type="KEGG" id="pdi:BDI_2209"/>
<dbReference type="PaxDb" id="435591-BDI_2209"/>
<dbReference type="eggNOG" id="ENOG5033RW8">
    <property type="taxonomic scope" value="Bacteria"/>
</dbReference>
<gene>
    <name evidence="1" type="ordered locus">BDI_2209</name>
</gene>
<dbReference type="AlphaFoldDB" id="A6LE26"/>
<evidence type="ECO:0008006" key="3">
    <source>
        <dbReference type="Google" id="ProtNLM"/>
    </source>
</evidence>
<dbReference type="Gene3D" id="3.40.50.2000">
    <property type="entry name" value="Glycogen Phosphorylase B"/>
    <property type="match status" value="1"/>
</dbReference>
<organism evidence="1 2">
    <name type="scientific">Parabacteroides distasonis (strain ATCC 8503 / DSM 20701 / CIP 104284 / JCM 5825 / NCTC 11152)</name>
    <dbReference type="NCBI Taxonomy" id="435591"/>
    <lineage>
        <taxon>Bacteria</taxon>
        <taxon>Pseudomonadati</taxon>
        <taxon>Bacteroidota</taxon>
        <taxon>Bacteroidia</taxon>
        <taxon>Bacteroidales</taxon>
        <taxon>Tannerellaceae</taxon>
        <taxon>Parabacteroides</taxon>
    </lineage>
</organism>
<reference evidence="1 2" key="1">
    <citation type="journal article" date="2007" name="PLoS Biol.">
        <title>Evolution of symbiotic bacteria in the distal human intestine.</title>
        <authorList>
            <person name="Xu J."/>
            <person name="Mahowald M.A."/>
            <person name="Ley R.E."/>
            <person name="Lozupone C.A."/>
            <person name="Hamady M."/>
            <person name="Martens E.C."/>
            <person name="Henrissat B."/>
            <person name="Coutinho P.M."/>
            <person name="Minx P."/>
            <person name="Latreille P."/>
            <person name="Cordum H."/>
            <person name="Van Brunt A."/>
            <person name="Kim K."/>
            <person name="Fulton R.S."/>
            <person name="Fulton L.A."/>
            <person name="Clifton S.W."/>
            <person name="Wilson R.K."/>
            <person name="Knight R.D."/>
            <person name="Gordon J.I."/>
        </authorList>
    </citation>
    <scope>NUCLEOTIDE SEQUENCE [LARGE SCALE GENOMIC DNA]</scope>
    <source>
        <strain evidence="2">ATCC 8503 / DSM 20701 / CIP 104284 / JCM 5825 / NCTC 11152</strain>
    </source>
</reference>
<keyword evidence="2" id="KW-1185">Reference proteome</keyword>
<sequence>MRLAKTNHKFEISYLYRTATWISQTNEYRREFFMQDYPDVSKVSCSLLPNYPPQKWFRKEKQHTNEVVKCVYVGSLSLKNTYVLEFCQWIAEQHGKVQFDIYSFNFHKNTLDAIEKLQCPYIEFHKEGIKYSEIPDLFDLYDVGVLLYKASSMNFKYNETNKFYEYLICGLDVWYPKEMTLLHEMDKRMFAPQIIEMDIAQGIFPKLELSPREVDNSSYDKFSEKVYESFMKFLDKQQD</sequence>
<accession>A6LE26</accession>
<dbReference type="RefSeq" id="WP_011966758.1">
    <property type="nucleotide sequence ID" value="NC_009615.1"/>
</dbReference>
<dbReference type="EMBL" id="CP000140">
    <property type="protein sequence ID" value="ABR43940.1"/>
    <property type="molecule type" value="Genomic_DNA"/>
</dbReference>
<name>A6LE26_PARD8</name>
<evidence type="ECO:0000313" key="2">
    <source>
        <dbReference type="Proteomes" id="UP000000566"/>
    </source>
</evidence>
<proteinExistence type="predicted"/>
<protein>
    <recommendedName>
        <fullName evidence="3">Glycosyltransferase family 1 protein</fullName>
    </recommendedName>
</protein>
<dbReference type="STRING" id="435591.BDI_2209"/>
<evidence type="ECO:0000313" key="1">
    <source>
        <dbReference type="EMBL" id="ABR43940.1"/>
    </source>
</evidence>